<organism evidence="2 3">
    <name type="scientific">Gemmobacter caeni</name>
    <dbReference type="NCBI Taxonomy" id="589035"/>
    <lineage>
        <taxon>Bacteria</taxon>
        <taxon>Pseudomonadati</taxon>
        <taxon>Pseudomonadota</taxon>
        <taxon>Alphaproteobacteria</taxon>
        <taxon>Rhodobacterales</taxon>
        <taxon>Paracoccaceae</taxon>
        <taxon>Gemmobacter</taxon>
    </lineage>
</organism>
<dbReference type="Pfam" id="PF08379">
    <property type="entry name" value="Bact_transglu_N"/>
    <property type="match status" value="1"/>
</dbReference>
<name>A0A2T6B532_9RHOB</name>
<dbReference type="InterPro" id="IPR002931">
    <property type="entry name" value="Transglutaminase-like"/>
</dbReference>
<evidence type="ECO:0000313" key="2">
    <source>
        <dbReference type="EMBL" id="PTX51189.1"/>
    </source>
</evidence>
<proteinExistence type="predicted"/>
<sequence>MQMRYAIRLVIDYDYPGASDHVRNILRLMPGNGPDQQVLTSALTITPPPDERRDGIDFFGNATTAVAWHDPVATCRFDLTAEVERGVPAPLTDTSPSPAALAADLAALADIGPAAPHHFRAPSPRIPPDAAAVDFARAHLRETTLATVVALGEALHAEMRFDAGATDANTAPALAFANRHGVCQDFAQVMIGALRGIGIPAAYISGFLRTDPPPGQPRLQGVDAMHAWVRAWCGAAMGWVEYDPTNAKHPGDDYITVAVGRDYADVAPVLGAIRTAGGQDSRHAVDVVPLDTPAPPPGQQEGAT</sequence>
<dbReference type="GO" id="GO:0006508">
    <property type="term" value="P:proteolysis"/>
    <property type="evidence" value="ECO:0007669"/>
    <property type="project" value="UniProtKB-KW"/>
</dbReference>
<dbReference type="PANTHER" id="PTHR33490:SF7">
    <property type="entry name" value="BLR2979 PROTEIN"/>
    <property type="match status" value="1"/>
</dbReference>
<dbReference type="SUPFAM" id="SSF54001">
    <property type="entry name" value="Cysteine proteinases"/>
    <property type="match status" value="1"/>
</dbReference>
<evidence type="ECO:0000313" key="3">
    <source>
        <dbReference type="Proteomes" id="UP000244224"/>
    </source>
</evidence>
<reference evidence="2 3" key="1">
    <citation type="submission" date="2018-04" db="EMBL/GenBank/DDBJ databases">
        <title>Genomic Encyclopedia of Archaeal and Bacterial Type Strains, Phase II (KMG-II): from individual species to whole genera.</title>
        <authorList>
            <person name="Goeker M."/>
        </authorList>
    </citation>
    <scope>NUCLEOTIDE SEQUENCE [LARGE SCALE GENOMIC DNA]</scope>
    <source>
        <strain evidence="2 3">DSM 21823</strain>
    </source>
</reference>
<dbReference type="Gene3D" id="3.10.620.30">
    <property type="match status" value="1"/>
</dbReference>
<dbReference type="InterPro" id="IPR038765">
    <property type="entry name" value="Papain-like_cys_pep_sf"/>
</dbReference>
<dbReference type="EMBL" id="QBKP01000004">
    <property type="protein sequence ID" value="PTX51189.1"/>
    <property type="molecule type" value="Genomic_DNA"/>
</dbReference>
<accession>A0A2T6B532</accession>
<dbReference type="PANTHER" id="PTHR33490">
    <property type="entry name" value="BLR5614 PROTEIN-RELATED"/>
    <property type="match status" value="1"/>
</dbReference>
<keyword evidence="2" id="KW-0645">Protease</keyword>
<comment type="caution">
    <text evidence="2">The sequence shown here is derived from an EMBL/GenBank/DDBJ whole genome shotgun (WGS) entry which is preliminary data.</text>
</comment>
<feature type="domain" description="Transglutaminase-like" evidence="1">
    <location>
        <begin position="175"/>
        <end position="246"/>
    </location>
</feature>
<keyword evidence="2" id="KW-0378">Hydrolase</keyword>
<dbReference type="Proteomes" id="UP000244224">
    <property type="component" value="Unassembled WGS sequence"/>
</dbReference>
<dbReference type="InterPro" id="IPR013589">
    <property type="entry name" value="Bac_transglu_N"/>
</dbReference>
<keyword evidence="3" id="KW-1185">Reference proteome</keyword>
<evidence type="ECO:0000259" key="1">
    <source>
        <dbReference type="SMART" id="SM00460"/>
    </source>
</evidence>
<dbReference type="GO" id="GO:0008233">
    <property type="term" value="F:peptidase activity"/>
    <property type="evidence" value="ECO:0007669"/>
    <property type="project" value="UniProtKB-KW"/>
</dbReference>
<dbReference type="AlphaFoldDB" id="A0A2T6B532"/>
<dbReference type="Pfam" id="PF01841">
    <property type="entry name" value="Transglut_core"/>
    <property type="match status" value="1"/>
</dbReference>
<protein>
    <submittedName>
        <fullName evidence="2">Transglutaminase-like putative cysteine protease</fullName>
    </submittedName>
</protein>
<gene>
    <name evidence="2" type="ORF">C8N34_104309</name>
</gene>
<dbReference type="SMART" id="SM00460">
    <property type="entry name" value="TGc"/>
    <property type="match status" value="1"/>
</dbReference>